<evidence type="ECO:0000313" key="2">
    <source>
        <dbReference type="Proteomes" id="UP000580344"/>
    </source>
</evidence>
<name>A0ABX1WJ23_9FLAO</name>
<dbReference type="Proteomes" id="UP000580344">
    <property type="component" value="Unassembled WGS sequence"/>
</dbReference>
<keyword evidence="2" id="KW-1185">Reference proteome</keyword>
<reference evidence="1 2" key="1">
    <citation type="submission" date="2020-05" db="EMBL/GenBank/DDBJ databases">
        <title>Tigecycline resistant gene in Empedobacter stercoris.</title>
        <authorList>
            <person name="Chen Y."/>
            <person name="Cheng Y."/>
            <person name="Zhou K."/>
        </authorList>
    </citation>
    <scope>NUCLEOTIDE SEQUENCE [LARGE SCALE GENOMIC DNA]</scope>
    <source>
        <strain evidence="1 2">ES202</strain>
    </source>
</reference>
<evidence type="ECO:0000313" key="1">
    <source>
        <dbReference type="EMBL" id="NOJ74649.1"/>
    </source>
</evidence>
<dbReference type="RefSeq" id="WP_171621969.1">
    <property type="nucleotide sequence ID" value="NZ_CP104209.1"/>
</dbReference>
<dbReference type="EMBL" id="JABFOQ010000002">
    <property type="protein sequence ID" value="NOJ74649.1"/>
    <property type="molecule type" value="Genomic_DNA"/>
</dbReference>
<sequence>MTFEDLFNLIERNNFKSKNDFIVAVKLFDAENDWSEPSTTLEEFIGKLEYEIGEEIFYHRLISKLETYSLTNDAWKVESLMSIKDIVDLDLNKSLRTIVNEFVANNETI</sequence>
<proteinExistence type="predicted"/>
<comment type="caution">
    <text evidence="1">The sequence shown here is derived from an EMBL/GenBank/DDBJ whole genome shotgun (WGS) entry which is preliminary data.</text>
</comment>
<gene>
    <name evidence="1" type="ORF">HMH06_02110</name>
</gene>
<organism evidence="1 2">
    <name type="scientific">Empedobacter stercoris</name>
    <dbReference type="NCBI Taxonomy" id="1628248"/>
    <lineage>
        <taxon>Bacteria</taxon>
        <taxon>Pseudomonadati</taxon>
        <taxon>Bacteroidota</taxon>
        <taxon>Flavobacteriia</taxon>
        <taxon>Flavobacteriales</taxon>
        <taxon>Weeksellaceae</taxon>
        <taxon>Empedobacter</taxon>
    </lineage>
</organism>
<accession>A0ABX1WJ23</accession>
<protein>
    <submittedName>
        <fullName evidence="1">Uncharacterized protein</fullName>
    </submittedName>
</protein>